<feature type="domain" description="SF3 helicase" evidence="4">
    <location>
        <begin position="468"/>
        <end position="627"/>
    </location>
</feature>
<dbReference type="SMART" id="SM00942">
    <property type="entry name" value="PriCT_1"/>
    <property type="match status" value="1"/>
</dbReference>
<dbReference type="NCBIfam" id="TIGR01613">
    <property type="entry name" value="primase_Cterm"/>
    <property type="match status" value="1"/>
</dbReference>
<proteinExistence type="predicted"/>
<dbReference type="GO" id="GO:0004386">
    <property type="term" value="F:helicase activity"/>
    <property type="evidence" value="ECO:0007669"/>
    <property type="project" value="UniProtKB-KW"/>
</dbReference>
<dbReference type="AlphaFoldDB" id="A0A1Q5PMS6"/>
<dbReference type="InterPro" id="IPR051620">
    <property type="entry name" value="ORF904-like_C"/>
</dbReference>
<dbReference type="EMBL" id="MQSV01000002">
    <property type="protein sequence ID" value="OKL48819.1"/>
    <property type="molecule type" value="Genomic_DNA"/>
</dbReference>
<evidence type="ECO:0000256" key="2">
    <source>
        <dbReference type="ARBA" id="ARBA00022801"/>
    </source>
</evidence>
<dbReference type="PROSITE" id="PS51206">
    <property type="entry name" value="SF3_HELICASE_1"/>
    <property type="match status" value="1"/>
</dbReference>
<gene>
    <name evidence="5" type="ORF">BSR29_02890</name>
</gene>
<dbReference type="SUPFAM" id="SSF52540">
    <property type="entry name" value="P-loop containing nucleoside triphosphate hydrolases"/>
    <property type="match status" value="1"/>
</dbReference>
<name>A0A1Q5PMS6_9ACTO</name>
<dbReference type="InterPro" id="IPR014818">
    <property type="entry name" value="Phage/plasmid_primase_P4_C"/>
</dbReference>
<dbReference type="GO" id="GO:0005524">
    <property type="term" value="F:ATP binding"/>
    <property type="evidence" value="ECO:0007669"/>
    <property type="project" value="UniProtKB-KW"/>
</dbReference>
<dbReference type="Proteomes" id="UP000186785">
    <property type="component" value="Unassembled WGS sequence"/>
</dbReference>
<keyword evidence="2" id="KW-0378">Hydrolase</keyword>
<dbReference type="InterPro" id="IPR027417">
    <property type="entry name" value="P-loop_NTPase"/>
</dbReference>
<dbReference type="InterPro" id="IPR006500">
    <property type="entry name" value="Helicase_put_C_phage/plasmid"/>
</dbReference>
<keyword evidence="1" id="KW-0547">Nucleotide-binding</keyword>
<dbReference type="GO" id="GO:0016787">
    <property type="term" value="F:hydrolase activity"/>
    <property type="evidence" value="ECO:0007669"/>
    <property type="project" value="UniProtKB-KW"/>
</dbReference>
<dbReference type="InterPro" id="IPR014820">
    <property type="entry name" value="PriCT_1"/>
</dbReference>
<dbReference type="PANTHER" id="PTHR35372:SF2">
    <property type="entry name" value="SF3 HELICASE DOMAIN-CONTAINING PROTEIN"/>
    <property type="match status" value="1"/>
</dbReference>
<comment type="caution">
    <text evidence="5">The sequence shown here is derived from an EMBL/GenBank/DDBJ whole genome shotgun (WGS) entry which is preliminary data.</text>
</comment>
<dbReference type="Gene3D" id="3.40.50.300">
    <property type="entry name" value="P-loop containing nucleotide triphosphate hydrolases"/>
    <property type="match status" value="1"/>
</dbReference>
<organism evidence="5 6">
    <name type="scientific">Boudabousia liubingyangii</name>
    <dbReference type="NCBI Taxonomy" id="1921764"/>
    <lineage>
        <taxon>Bacteria</taxon>
        <taxon>Bacillati</taxon>
        <taxon>Actinomycetota</taxon>
        <taxon>Actinomycetes</taxon>
        <taxon>Actinomycetales</taxon>
        <taxon>Actinomycetaceae</taxon>
        <taxon>Boudabousia</taxon>
    </lineage>
</organism>
<dbReference type="InterPro" id="IPR045455">
    <property type="entry name" value="NrS-1_pol-like_helicase"/>
</dbReference>
<dbReference type="RefSeq" id="WP_073708827.1">
    <property type="nucleotide sequence ID" value="NZ_MQSV01000002.1"/>
</dbReference>
<accession>A0A1Q5PMS6</accession>
<dbReference type="InterPro" id="IPR014015">
    <property type="entry name" value="Helicase_SF3_DNA-vir"/>
</dbReference>
<sequence length="750" mass="83781">MKPMTMHASQVCGQASNTHYPHQHVVTSLDDLKRVVAFDHVVAEYEGGQRGNSRFLTSDCLVMDVDNEHSEIETEWVTPSRLAELMPGVAFMAATSRNHMKPKGASSTRPRFHVYLPINTTTDAEAYAALKRQLAAQVPVFDSNALDAGRFIYGNRDAKITAIEGESLVDAWLARDLFAEFDQASSLIGEGSRNATLSRFAGRVLIRYGNTERARELFDQKAALCDPPLPGFEVEQIWVSATRFAKHVSSQEGYVPPEQYAEGAYSLKPGDYTDVGQAEVLAKHYGHRLQHSPATDWVAYGGSYWEESEPYAIGLCQDLTRRQLDESLLAVEDAKDRLVECGAWELLASMPKTKALRLFNTAQQEAWQGYVDAQEYYKFALKRRESRTILATLRQAQSMLQVRPTDLDADPFLLNTPSATYNLLEGIDSARGHDPADLITKQTTVDPSEDGKHIWEAHLNALFQNDPELIGYVQRVCGLAAFGRVYVEALIIAYGSGGNGKSTFWNTIARVLGSYSGNLSSDVLTIGSRRNAKPELAEAKGKRLLISAELEEGVRLNTANVKQLCSTDEIFAEKKFKAPFSYRPSHTLLLYTNHLPKVGGMDRGIWRRLIVIPFEAKFEGKSDVKDYAEYLYNHAGGAILSWIMEGARLIHAENFHLTEPEVVKRAIGSYRDDNDWLTPFLEECCHIGEGLQAPSGQVHTRYRAFASERGDYVRSAADFYEALEQKGFARYRTKYGRFITGLALSSEFTA</sequence>
<evidence type="ECO:0000256" key="3">
    <source>
        <dbReference type="ARBA" id="ARBA00022840"/>
    </source>
</evidence>
<keyword evidence="6" id="KW-1185">Reference proteome</keyword>
<dbReference type="OrthoDB" id="9763644at2"/>
<evidence type="ECO:0000313" key="5">
    <source>
        <dbReference type="EMBL" id="OKL48819.1"/>
    </source>
</evidence>
<protein>
    <submittedName>
        <fullName evidence="5">DNA primase</fullName>
    </submittedName>
</protein>
<reference evidence="5 6" key="1">
    <citation type="submission" date="2016-11" db="EMBL/GenBank/DDBJ databases">
        <title>Actinomyces gypaetusis sp. nov. isolated from the vulture Gypaetus barbatus in Qinghai Tibet Plateau China.</title>
        <authorList>
            <person name="Meng X."/>
        </authorList>
    </citation>
    <scope>NUCLEOTIDE SEQUENCE [LARGE SCALE GENOMIC DNA]</scope>
    <source>
        <strain evidence="5 6">VUL4_2</strain>
    </source>
</reference>
<dbReference type="SMART" id="SM00885">
    <property type="entry name" value="D5_N"/>
    <property type="match status" value="1"/>
</dbReference>
<keyword evidence="3" id="KW-0067">ATP-binding</keyword>
<evidence type="ECO:0000313" key="6">
    <source>
        <dbReference type="Proteomes" id="UP000186785"/>
    </source>
</evidence>
<evidence type="ECO:0000259" key="4">
    <source>
        <dbReference type="PROSITE" id="PS51206"/>
    </source>
</evidence>
<dbReference type="Pfam" id="PF19263">
    <property type="entry name" value="DUF5906"/>
    <property type="match status" value="1"/>
</dbReference>
<evidence type="ECO:0000256" key="1">
    <source>
        <dbReference type="ARBA" id="ARBA00022741"/>
    </source>
</evidence>
<dbReference type="STRING" id="1921764.BSR28_08680"/>
<dbReference type="PANTHER" id="PTHR35372">
    <property type="entry name" value="ATP BINDING PROTEIN-RELATED"/>
    <property type="match status" value="1"/>
</dbReference>
<dbReference type="Pfam" id="PF08706">
    <property type="entry name" value="D5_N"/>
    <property type="match status" value="1"/>
</dbReference>